<dbReference type="Proteomes" id="UP000245728">
    <property type="component" value="Chromosome"/>
</dbReference>
<name>A0A2S2E272_9ALTE</name>
<gene>
    <name evidence="2" type="ORF">HMF8227_01260</name>
</gene>
<dbReference type="EMBL" id="CP029347">
    <property type="protein sequence ID" value="AWL11738.1"/>
    <property type="molecule type" value="Genomic_DNA"/>
</dbReference>
<evidence type="ECO:0000313" key="3">
    <source>
        <dbReference type="Proteomes" id="UP000245728"/>
    </source>
</evidence>
<feature type="signal peptide" evidence="1">
    <location>
        <begin position="1"/>
        <end position="19"/>
    </location>
</feature>
<evidence type="ECO:0000313" key="2">
    <source>
        <dbReference type="EMBL" id="AWL11738.1"/>
    </source>
</evidence>
<keyword evidence="1" id="KW-0732">Signal</keyword>
<accession>A0A2S2E272</accession>
<dbReference type="AlphaFoldDB" id="A0A2S2E272"/>
<dbReference type="InterPro" id="IPR036777">
    <property type="entry name" value="Channel_Tsx-like_sf"/>
</dbReference>
<dbReference type="Pfam" id="PF16412">
    <property type="entry name" value="DUF5020"/>
    <property type="match status" value="1"/>
</dbReference>
<organism evidence="2 3">
    <name type="scientific">Saliniradius amylolyticus</name>
    <dbReference type="NCBI Taxonomy" id="2183582"/>
    <lineage>
        <taxon>Bacteria</taxon>
        <taxon>Pseudomonadati</taxon>
        <taxon>Pseudomonadota</taxon>
        <taxon>Gammaproteobacteria</taxon>
        <taxon>Alteromonadales</taxon>
        <taxon>Alteromonadaceae</taxon>
        <taxon>Saliniradius</taxon>
    </lineage>
</organism>
<reference evidence="2 3" key="1">
    <citation type="submission" date="2018-05" db="EMBL/GenBank/DDBJ databases">
        <title>Salinimonas sp. HMF8227 Genome sequencing and assembly.</title>
        <authorList>
            <person name="Kang H."/>
            <person name="Kang J."/>
            <person name="Cha I."/>
            <person name="Kim H."/>
            <person name="Joh K."/>
        </authorList>
    </citation>
    <scope>NUCLEOTIDE SEQUENCE [LARGE SCALE GENOMIC DNA]</scope>
    <source>
        <strain evidence="2 3">HMF8227</strain>
    </source>
</reference>
<keyword evidence="3" id="KW-1185">Reference proteome</keyword>
<sequence>MRKTLLVLGTLLLTAPLHAKLLWQDFSATYLYGENYRVGDSRRAVLTFEHASGASWGDSFFFLDHLRSRDGGRENYAEWSPRLSGCKLEIYCPEKGGLIKDVLFANTVEMAEHATHFLHGVGLDLNIPGFQYLQVNTYRRNNDQVEDNWQLTTVWGYPFSIGQQAFLFDGFLDWFSSTEDQRASMNWTSQLKWNAGKAMGLEERLYLGVEYVYWRNKFGIADTLGFPTHESNVNLLVKYHF</sequence>
<dbReference type="Gene3D" id="2.40.230.20">
    <property type="entry name" value="Nucleoside-specific channel-forming protein, Tsx-like"/>
    <property type="match status" value="1"/>
</dbReference>
<protein>
    <recommendedName>
        <fullName evidence="4">Nucleoside-specific channel-forming protein Tsx</fullName>
    </recommendedName>
</protein>
<dbReference type="GO" id="GO:0009279">
    <property type="term" value="C:cell outer membrane"/>
    <property type="evidence" value="ECO:0007669"/>
    <property type="project" value="InterPro"/>
</dbReference>
<dbReference type="KEGG" id="salh:HMF8227_01260"/>
<evidence type="ECO:0000256" key="1">
    <source>
        <dbReference type="SAM" id="SignalP"/>
    </source>
</evidence>
<feature type="chain" id="PRO_5015670040" description="Nucleoside-specific channel-forming protein Tsx" evidence="1">
    <location>
        <begin position="20"/>
        <end position="241"/>
    </location>
</feature>
<dbReference type="OrthoDB" id="104801at2"/>
<evidence type="ECO:0008006" key="4">
    <source>
        <dbReference type="Google" id="ProtNLM"/>
    </source>
</evidence>
<dbReference type="SUPFAM" id="SSF111364">
    <property type="entry name" value="Tsx-like channel"/>
    <property type="match status" value="1"/>
</dbReference>
<proteinExistence type="predicted"/>